<dbReference type="EMBL" id="JBEPLS010000002">
    <property type="protein sequence ID" value="MET3603102.1"/>
    <property type="molecule type" value="Genomic_DNA"/>
</dbReference>
<reference evidence="15 18" key="2">
    <citation type="submission" date="2024-06" db="EMBL/GenBank/DDBJ databases">
        <title>Genomic Encyclopedia of Type Strains, Phase IV (KMG-IV): sequencing the most valuable type-strain genomes for metagenomic binning, comparative biology and taxonomic classification.</title>
        <authorList>
            <person name="Goeker M."/>
        </authorList>
    </citation>
    <scope>NUCLEOTIDE SEQUENCE [LARGE SCALE GENOMIC DNA]</scope>
    <source>
        <strain evidence="15 18">D-501</strain>
    </source>
</reference>
<keyword evidence="5" id="KW-0645">Protease</keyword>
<evidence type="ECO:0000256" key="7">
    <source>
        <dbReference type="ARBA" id="ARBA00022679"/>
    </source>
</evidence>
<dbReference type="Gene3D" id="3.40.710.10">
    <property type="entry name" value="DD-peptidase/beta-lactamase superfamily"/>
    <property type="match status" value="2"/>
</dbReference>
<dbReference type="NCBIfam" id="TIGR02073">
    <property type="entry name" value="PBP_1c"/>
    <property type="match status" value="1"/>
</dbReference>
<dbReference type="GO" id="GO:0009252">
    <property type="term" value="P:peptidoglycan biosynthetic process"/>
    <property type="evidence" value="ECO:0007669"/>
    <property type="project" value="UniProtKB-UniPathway"/>
</dbReference>
<dbReference type="EC" id="2.4.99.28" evidence="10"/>
<dbReference type="GO" id="GO:0006508">
    <property type="term" value="P:proteolysis"/>
    <property type="evidence" value="ECO:0007669"/>
    <property type="project" value="UniProtKB-KW"/>
</dbReference>
<keyword evidence="8" id="KW-0378">Hydrolase</keyword>
<dbReference type="SUPFAM" id="SSF53955">
    <property type="entry name" value="Lysozyme-like"/>
    <property type="match status" value="1"/>
</dbReference>
<evidence type="ECO:0000256" key="9">
    <source>
        <dbReference type="ARBA" id="ARBA00023268"/>
    </source>
</evidence>
<feature type="domain" description="Glycosyl transferase family 51" evidence="13">
    <location>
        <begin position="37"/>
        <end position="200"/>
    </location>
</feature>
<evidence type="ECO:0000259" key="12">
    <source>
        <dbReference type="Pfam" id="PF00905"/>
    </source>
</evidence>
<dbReference type="Gene3D" id="1.10.3810.10">
    <property type="entry name" value="Biosynthetic peptidoglycan transglycosylase-like"/>
    <property type="match status" value="1"/>
</dbReference>
<evidence type="ECO:0000256" key="2">
    <source>
        <dbReference type="ARBA" id="ARBA00007090"/>
    </source>
</evidence>
<feature type="domain" description="Penicillin-binding protein transpeptidase" evidence="12">
    <location>
        <begin position="300"/>
        <end position="526"/>
    </location>
</feature>
<evidence type="ECO:0000256" key="8">
    <source>
        <dbReference type="ARBA" id="ARBA00022801"/>
    </source>
</evidence>
<accession>A0A5C1Q4L9</accession>
<dbReference type="Pfam" id="PF00912">
    <property type="entry name" value="Transgly"/>
    <property type="match status" value="1"/>
</dbReference>
<dbReference type="PANTHER" id="PTHR32282:SF15">
    <property type="entry name" value="PENICILLIN-BINDING PROTEIN 1C"/>
    <property type="match status" value="1"/>
</dbReference>
<dbReference type="AlphaFoldDB" id="A0A5C1Q4L9"/>
<dbReference type="SUPFAM" id="SSF56601">
    <property type="entry name" value="beta-lactamase/transpeptidase-like"/>
    <property type="match status" value="1"/>
</dbReference>
<dbReference type="InterPro" id="IPR011815">
    <property type="entry name" value="PBP_1c"/>
</dbReference>
<dbReference type="GO" id="GO:0008955">
    <property type="term" value="F:peptidoglycan glycosyltransferase activity"/>
    <property type="evidence" value="ECO:0007669"/>
    <property type="project" value="UniProtKB-EC"/>
</dbReference>
<evidence type="ECO:0000313" key="18">
    <source>
        <dbReference type="Proteomes" id="UP001549111"/>
    </source>
</evidence>
<evidence type="ECO:0000256" key="11">
    <source>
        <dbReference type="ARBA" id="ARBA00049902"/>
    </source>
</evidence>
<evidence type="ECO:0000256" key="5">
    <source>
        <dbReference type="ARBA" id="ARBA00022670"/>
    </source>
</evidence>
<dbReference type="InterPro" id="IPR036950">
    <property type="entry name" value="PBP_transglycosylase"/>
</dbReference>
<comment type="similarity">
    <text evidence="3">In the N-terminal section; belongs to the glycosyltransferase 51 family.</text>
</comment>
<sequence length="707" mass="74767">MTVWGASSVALALPLPTYPEVRAAHRPSDLILLDRHGEPIQTIRVDPTARRQPWVALSDFSPALRTSIVLAEDHRFHAHTGVDWAGLARSTWANLSGSGATQGASTITMQLAGLVDGDLVRPAGGRSVAGKLGQIAAARQIEARWSKAQILEAYLNRVPMRGELVGVPAASQVLLGKLPSGLDAAEAAILAALVRGPNAPREVVVRRACALLTVQRIDCATLGPAAARALGAGATARAPQPAPPNDAPHYARQALRAWQALPAPRPATWRTTLDAPIQRLAVHTLRRQLAELSLRHVEDGAVVVLDNATGEVIAWVGSSGAALSDAAAVDMALARRQPGSTLKPFVYAMAFERRLITPASLLEDAPTQLMAGGGVYAPQNYDRDFHGWVSARVALASSLNIPAVRLGVMLTPDDLFERLNAWGLGLSHSGGFHGAALALGSAETTLAALTNAYRGLANGGRLGPGRQVGSAAAAWLVGDILSDNAARAVTFGLDSPLVTRGFAAVKTGTSKDLRDNWCVGWTDRYTVGVWVGNAGGEPMQAVSGTTGAAPVWRALVQALHERDGRPSRAPPLPPGLVRQLVAGDARPARDEFFIAGTEQAEIRRGEHARGGADLRGIASPKPGALYALDPDMPPKVQRIVFQGEPGTWWLDGRRIGQGARLAWAPWPGRHQLELRLPGGRVDSVRFEVRGATPRDAVSSVPRQVPPQ</sequence>
<dbReference type="InterPro" id="IPR023346">
    <property type="entry name" value="Lysozyme-like_dom_sf"/>
</dbReference>
<dbReference type="Proteomes" id="UP000323522">
    <property type="component" value="Chromosome"/>
</dbReference>
<evidence type="ECO:0000256" key="1">
    <source>
        <dbReference type="ARBA" id="ARBA00004752"/>
    </source>
</evidence>
<dbReference type="PANTHER" id="PTHR32282">
    <property type="entry name" value="BINDING PROTEIN TRANSPEPTIDASE, PUTATIVE-RELATED"/>
    <property type="match status" value="1"/>
</dbReference>
<dbReference type="EMBL" id="CP035708">
    <property type="protein sequence ID" value="QEN02070.1"/>
    <property type="molecule type" value="Genomic_DNA"/>
</dbReference>
<dbReference type="InterPro" id="IPR001264">
    <property type="entry name" value="Glyco_trans_51"/>
</dbReference>
<dbReference type="Pfam" id="PF06832">
    <property type="entry name" value="BiPBP_C"/>
    <property type="match status" value="1"/>
</dbReference>
<evidence type="ECO:0000313" key="16">
    <source>
        <dbReference type="EMBL" id="QEN02070.1"/>
    </source>
</evidence>
<comment type="similarity">
    <text evidence="2">In the C-terminal section; belongs to the transpeptidase family.</text>
</comment>
<dbReference type="InterPro" id="IPR050396">
    <property type="entry name" value="Glycosyltr_51/Transpeptidase"/>
</dbReference>
<dbReference type="InterPro" id="IPR001460">
    <property type="entry name" value="PCN-bd_Tpept"/>
</dbReference>
<dbReference type="GO" id="GO:0008658">
    <property type="term" value="F:penicillin binding"/>
    <property type="evidence" value="ECO:0007669"/>
    <property type="project" value="InterPro"/>
</dbReference>
<dbReference type="KEGG" id="snn:EWH46_15720"/>
<keyword evidence="7 15" id="KW-0808">Transferase</keyword>
<evidence type="ECO:0000313" key="17">
    <source>
        <dbReference type="Proteomes" id="UP000323522"/>
    </source>
</evidence>
<keyword evidence="18" id="KW-1185">Reference proteome</keyword>
<gene>
    <name evidence="16" type="primary">pbpC</name>
    <name evidence="15" type="ORF">ABIC99_000886</name>
    <name evidence="16" type="ORF">EWH46_15720</name>
</gene>
<comment type="catalytic activity">
    <reaction evidence="11">
        <text>[GlcNAc-(1-&gt;4)-Mur2Ac(oyl-L-Ala-gamma-D-Glu-L-Lys-D-Ala-D-Ala)](n)-di-trans,octa-cis-undecaprenyl diphosphate + beta-D-GlcNAc-(1-&gt;4)-Mur2Ac(oyl-L-Ala-gamma-D-Glu-L-Lys-D-Ala-D-Ala)-di-trans,octa-cis-undecaprenyl diphosphate = [GlcNAc-(1-&gt;4)-Mur2Ac(oyl-L-Ala-gamma-D-Glu-L-Lys-D-Ala-D-Ala)](n+1)-di-trans,octa-cis-undecaprenyl diphosphate + di-trans,octa-cis-undecaprenyl diphosphate + H(+)</text>
        <dbReference type="Rhea" id="RHEA:23708"/>
        <dbReference type="Rhea" id="RHEA-COMP:9602"/>
        <dbReference type="Rhea" id="RHEA-COMP:9603"/>
        <dbReference type="ChEBI" id="CHEBI:15378"/>
        <dbReference type="ChEBI" id="CHEBI:58405"/>
        <dbReference type="ChEBI" id="CHEBI:60033"/>
        <dbReference type="ChEBI" id="CHEBI:78435"/>
        <dbReference type="EC" id="2.4.99.28"/>
    </reaction>
</comment>
<protein>
    <recommendedName>
        <fullName evidence="10">peptidoglycan glycosyltransferase</fullName>
        <ecNumber evidence="10">2.4.99.28</ecNumber>
    </recommendedName>
</protein>
<dbReference type="GO" id="GO:0004180">
    <property type="term" value="F:carboxypeptidase activity"/>
    <property type="evidence" value="ECO:0007669"/>
    <property type="project" value="UniProtKB-KW"/>
</dbReference>
<dbReference type="Proteomes" id="UP001549111">
    <property type="component" value="Unassembled WGS sequence"/>
</dbReference>
<keyword evidence="9" id="KW-0511">Multifunctional enzyme</keyword>
<dbReference type="RefSeq" id="WP_149504702.1">
    <property type="nucleotide sequence ID" value="NZ_CP035708.1"/>
</dbReference>
<reference evidence="16 17" key="1">
    <citation type="submission" date="2019-02" db="EMBL/GenBank/DDBJ databases">
        <title>Complete Genome Sequence and Methylome Analysis of Sphaerotilus natans subsp. sulfidivorans D-507.</title>
        <authorList>
            <person name="Fomenkov A."/>
            <person name="Gridneva E."/>
            <person name="Smolyakov D."/>
            <person name="Dubinina G."/>
            <person name="Vincze T."/>
            <person name="Grabovich M."/>
            <person name="Roberts R.J."/>
        </authorList>
    </citation>
    <scope>NUCLEOTIDE SEQUENCE [LARGE SCALE GENOMIC DNA]</scope>
    <source>
        <strain evidence="16 17">D-507</strain>
    </source>
</reference>
<proteinExistence type="inferred from homology"/>
<dbReference type="UniPathway" id="UPA00219"/>
<evidence type="ECO:0000259" key="14">
    <source>
        <dbReference type="Pfam" id="PF06832"/>
    </source>
</evidence>
<name>A0A5C1Q4L9_9BURK</name>
<dbReference type="InterPro" id="IPR009647">
    <property type="entry name" value="PBP_C"/>
</dbReference>
<evidence type="ECO:0000313" key="15">
    <source>
        <dbReference type="EMBL" id="MET3603102.1"/>
    </source>
</evidence>
<dbReference type="GO" id="GO:0030288">
    <property type="term" value="C:outer membrane-bounded periplasmic space"/>
    <property type="evidence" value="ECO:0007669"/>
    <property type="project" value="TreeGrafter"/>
</dbReference>
<evidence type="ECO:0000256" key="6">
    <source>
        <dbReference type="ARBA" id="ARBA00022676"/>
    </source>
</evidence>
<feature type="domain" description="Penicillin-binding C-terminal" evidence="14">
    <location>
        <begin position="617"/>
        <end position="686"/>
    </location>
</feature>
<evidence type="ECO:0000259" key="13">
    <source>
        <dbReference type="Pfam" id="PF00912"/>
    </source>
</evidence>
<dbReference type="OrthoDB" id="9766909at2"/>
<dbReference type="InterPro" id="IPR012338">
    <property type="entry name" value="Beta-lactam/transpept-like"/>
</dbReference>
<keyword evidence="6 15" id="KW-0328">Glycosyltransferase</keyword>
<evidence type="ECO:0000256" key="10">
    <source>
        <dbReference type="ARBA" id="ARBA00044770"/>
    </source>
</evidence>
<comment type="pathway">
    <text evidence="1">Cell wall biogenesis; peptidoglycan biosynthesis.</text>
</comment>
<keyword evidence="4" id="KW-0121">Carboxypeptidase</keyword>
<organism evidence="16 17">
    <name type="scientific">Sphaerotilus sulfidivorans</name>
    <dbReference type="NCBI Taxonomy" id="639200"/>
    <lineage>
        <taxon>Bacteria</taxon>
        <taxon>Pseudomonadati</taxon>
        <taxon>Pseudomonadota</taxon>
        <taxon>Betaproteobacteria</taxon>
        <taxon>Burkholderiales</taxon>
        <taxon>Sphaerotilaceae</taxon>
        <taxon>Sphaerotilus</taxon>
    </lineage>
</organism>
<evidence type="ECO:0000256" key="3">
    <source>
        <dbReference type="ARBA" id="ARBA00007739"/>
    </source>
</evidence>
<evidence type="ECO:0000256" key="4">
    <source>
        <dbReference type="ARBA" id="ARBA00022645"/>
    </source>
</evidence>
<dbReference type="Pfam" id="PF00905">
    <property type="entry name" value="Transpeptidase"/>
    <property type="match status" value="1"/>
</dbReference>